<dbReference type="STRING" id="105785.A0A2J7RF44"/>
<evidence type="ECO:0000313" key="2">
    <source>
        <dbReference type="Proteomes" id="UP000235965"/>
    </source>
</evidence>
<protein>
    <submittedName>
        <fullName evidence="1">Uncharacterized protein</fullName>
    </submittedName>
</protein>
<sequence length="181" mass="20838">MRPLLLTLGDYRNLSLNGAKRLSYLTQLFPSSFNEKLCEQLLQHLKKLLEVAILAHKGVSKNGENEQKIATIIGIFHQIPAATPKFIDILCRLVLQTEKSLLVEASSPFREPLMKFLLRFPQETIDLFLHDNNIKDQQWSRYLEFMIKHKDGKPFRDVLQNSSMRLINLALGNSSQQPLQP</sequence>
<dbReference type="Pfam" id="PF20206">
    <property type="entry name" value="Tra1_ring"/>
    <property type="match status" value="1"/>
</dbReference>
<gene>
    <name evidence="1" type="ORF">B7P43_G11092</name>
</gene>
<dbReference type="InParanoid" id="A0A2J7RF44"/>
<comment type="caution">
    <text evidence="1">The sequence shown here is derived from an EMBL/GenBank/DDBJ whole genome shotgun (WGS) entry which is preliminary data.</text>
</comment>
<dbReference type="EMBL" id="NEVH01004413">
    <property type="protein sequence ID" value="PNF39456.1"/>
    <property type="molecule type" value="Genomic_DNA"/>
</dbReference>
<evidence type="ECO:0000313" key="1">
    <source>
        <dbReference type="EMBL" id="PNF39456.1"/>
    </source>
</evidence>
<feature type="non-terminal residue" evidence="1">
    <location>
        <position position="181"/>
    </location>
</feature>
<organism evidence="1 2">
    <name type="scientific">Cryptotermes secundus</name>
    <dbReference type="NCBI Taxonomy" id="105785"/>
    <lineage>
        <taxon>Eukaryota</taxon>
        <taxon>Metazoa</taxon>
        <taxon>Ecdysozoa</taxon>
        <taxon>Arthropoda</taxon>
        <taxon>Hexapoda</taxon>
        <taxon>Insecta</taxon>
        <taxon>Pterygota</taxon>
        <taxon>Neoptera</taxon>
        <taxon>Polyneoptera</taxon>
        <taxon>Dictyoptera</taxon>
        <taxon>Blattodea</taxon>
        <taxon>Blattoidea</taxon>
        <taxon>Termitoidae</taxon>
        <taxon>Kalotermitidae</taxon>
        <taxon>Cryptotermitinae</taxon>
        <taxon>Cryptotermes</taxon>
    </lineage>
</organism>
<keyword evidence="2" id="KW-1185">Reference proteome</keyword>
<dbReference type="InterPro" id="IPR046805">
    <property type="entry name" value="Tra1_ring"/>
</dbReference>
<reference evidence="1 2" key="1">
    <citation type="submission" date="2017-12" db="EMBL/GenBank/DDBJ databases">
        <title>Hemimetabolous genomes reveal molecular basis of termite eusociality.</title>
        <authorList>
            <person name="Harrison M.C."/>
            <person name="Jongepier E."/>
            <person name="Robertson H.M."/>
            <person name="Arning N."/>
            <person name="Bitard-Feildel T."/>
            <person name="Chao H."/>
            <person name="Childers C.P."/>
            <person name="Dinh H."/>
            <person name="Doddapaneni H."/>
            <person name="Dugan S."/>
            <person name="Gowin J."/>
            <person name="Greiner C."/>
            <person name="Han Y."/>
            <person name="Hu H."/>
            <person name="Hughes D.S.T."/>
            <person name="Huylmans A.-K."/>
            <person name="Kemena C."/>
            <person name="Kremer L.P.M."/>
            <person name="Lee S.L."/>
            <person name="Lopez-Ezquerra A."/>
            <person name="Mallet L."/>
            <person name="Monroy-Kuhn J.M."/>
            <person name="Moser A."/>
            <person name="Murali S.C."/>
            <person name="Muzny D.M."/>
            <person name="Otani S."/>
            <person name="Piulachs M.-D."/>
            <person name="Poelchau M."/>
            <person name="Qu J."/>
            <person name="Schaub F."/>
            <person name="Wada-Katsumata A."/>
            <person name="Worley K.C."/>
            <person name="Xie Q."/>
            <person name="Ylla G."/>
            <person name="Poulsen M."/>
            <person name="Gibbs R.A."/>
            <person name="Schal C."/>
            <person name="Richards S."/>
            <person name="Belles X."/>
            <person name="Korb J."/>
            <person name="Bornberg-Bauer E."/>
        </authorList>
    </citation>
    <scope>NUCLEOTIDE SEQUENCE [LARGE SCALE GENOMIC DNA]</scope>
    <source>
        <tissue evidence="1">Whole body</tissue>
    </source>
</reference>
<accession>A0A2J7RF44</accession>
<dbReference type="OrthoDB" id="5570127at2759"/>
<dbReference type="Proteomes" id="UP000235965">
    <property type="component" value="Unassembled WGS sequence"/>
</dbReference>
<name>A0A2J7RF44_9NEOP</name>
<proteinExistence type="predicted"/>
<dbReference type="AlphaFoldDB" id="A0A2J7RF44"/>